<dbReference type="PANTHER" id="PTHR35561:SF1">
    <property type="entry name" value="RNA 2',3'-CYCLIC PHOSPHODIESTERASE"/>
    <property type="match status" value="1"/>
</dbReference>
<comment type="function">
    <text evidence="2">Hydrolyzes RNA 2',3'-cyclic phosphodiester to an RNA 2'-phosphomonoester.</text>
</comment>
<reference evidence="3 4" key="1">
    <citation type="journal article" date="2016" name="Antonie Van Leeuwenhoek">
        <title>Lysinibacillus endophyticus sp. nov., an indole-3-acetic acid producing endophytic bacterium isolated from corn root (Zea mays cv. Xinken-5).</title>
        <authorList>
            <person name="Yu J."/>
            <person name="Guan X."/>
            <person name="Liu C."/>
            <person name="Xiang W."/>
            <person name="Yu Z."/>
            <person name="Liu X."/>
            <person name="Wang G."/>
        </authorList>
    </citation>
    <scope>NUCLEOTIDE SEQUENCE [LARGE SCALE GENOMIC DNA]</scope>
    <source>
        <strain evidence="3 4">DSM 100506</strain>
    </source>
</reference>
<comment type="catalytic activity">
    <reaction evidence="2">
        <text>a 3'-end 2',3'-cyclophospho-ribonucleotide-RNA + H2O = a 3'-end 2'-phospho-ribonucleotide-RNA + H(+)</text>
        <dbReference type="Rhea" id="RHEA:11828"/>
        <dbReference type="Rhea" id="RHEA-COMP:10464"/>
        <dbReference type="Rhea" id="RHEA-COMP:17353"/>
        <dbReference type="ChEBI" id="CHEBI:15377"/>
        <dbReference type="ChEBI" id="CHEBI:15378"/>
        <dbReference type="ChEBI" id="CHEBI:83064"/>
        <dbReference type="ChEBI" id="CHEBI:173113"/>
        <dbReference type="EC" id="3.1.4.58"/>
    </reaction>
</comment>
<dbReference type="HAMAP" id="MF_01940">
    <property type="entry name" value="RNA_CPDase"/>
    <property type="match status" value="1"/>
</dbReference>
<dbReference type="SUPFAM" id="SSF55144">
    <property type="entry name" value="LigT-like"/>
    <property type="match status" value="1"/>
</dbReference>
<keyword evidence="4" id="KW-1185">Reference proteome</keyword>
<evidence type="ECO:0000256" key="2">
    <source>
        <dbReference type="HAMAP-Rule" id="MF_01940"/>
    </source>
</evidence>
<dbReference type="InterPro" id="IPR009097">
    <property type="entry name" value="Cyclic_Pdiesterase"/>
</dbReference>
<gene>
    <name evidence="3" type="primary">thpR</name>
    <name evidence="3" type="ORF">D8M03_04335</name>
</gene>
<evidence type="ECO:0000256" key="1">
    <source>
        <dbReference type="ARBA" id="ARBA00022801"/>
    </source>
</evidence>
<protein>
    <recommendedName>
        <fullName evidence="2">RNA 2',3'-cyclic phosphodiesterase</fullName>
        <shortName evidence="2">RNA 2',3'-CPDase</shortName>
        <ecNumber evidence="2">3.1.4.58</ecNumber>
    </recommendedName>
</protein>
<accession>A0A494Z9M0</accession>
<dbReference type="AlphaFoldDB" id="A0A494Z9M0"/>
<dbReference type="GO" id="GO:0008664">
    <property type="term" value="F:RNA 2',3'-cyclic 3'-phosphodiesterase activity"/>
    <property type="evidence" value="ECO:0007669"/>
    <property type="project" value="UniProtKB-EC"/>
</dbReference>
<proteinExistence type="inferred from homology"/>
<keyword evidence="1 2" id="KW-0378">Hydrolase</keyword>
<dbReference type="RefSeq" id="WP_121213488.1">
    <property type="nucleotide sequence ID" value="NZ_JAMYWW010000001.1"/>
</dbReference>
<dbReference type="Pfam" id="PF13563">
    <property type="entry name" value="2_5_RNA_ligase2"/>
    <property type="match status" value="1"/>
</dbReference>
<dbReference type="NCBIfam" id="TIGR02258">
    <property type="entry name" value="2_5_ligase"/>
    <property type="match status" value="1"/>
</dbReference>
<evidence type="ECO:0000313" key="3">
    <source>
        <dbReference type="EMBL" id="RKQ19048.1"/>
    </source>
</evidence>
<feature type="active site" description="Proton acceptor" evidence="2">
    <location>
        <position position="130"/>
    </location>
</feature>
<dbReference type="Gene3D" id="3.90.1140.10">
    <property type="entry name" value="Cyclic phosphodiesterase"/>
    <property type="match status" value="1"/>
</dbReference>
<comment type="caution">
    <text evidence="3">The sequence shown here is derived from an EMBL/GenBank/DDBJ whole genome shotgun (WGS) entry which is preliminary data.</text>
</comment>
<evidence type="ECO:0000313" key="4">
    <source>
        <dbReference type="Proteomes" id="UP000272238"/>
    </source>
</evidence>
<dbReference type="OrthoDB" id="9789350at2"/>
<feature type="short sequence motif" description="HXTX 1" evidence="2">
    <location>
        <begin position="44"/>
        <end position="47"/>
    </location>
</feature>
<sequence length="188" mass="21839">MADKHHYFFAVKLPNDVKSFLHNWIEQNREKFPFKRWVHEADYHITLAFLGFAEEEMKIKSIQSVSSAISDIGPFSLTLSNIGTFGSPKSPRIFWAGVNESQILNNLQKQVYQQCIEVGFQLDKKPFRPHITLARKWEGEQPFDINSLIPILSEDGKEVSFEVNEVVLYETHLDKSPKYKEYAVFSLK</sequence>
<dbReference type="Proteomes" id="UP000272238">
    <property type="component" value="Unassembled WGS sequence"/>
</dbReference>
<feature type="short sequence motif" description="HXTX 2" evidence="2">
    <location>
        <begin position="130"/>
        <end position="133"/>
    </location>
</feature>
<dbReference type="InterPro" id="IPR004175">
    <property type="entry name" value="RNA_CPDase"/>
</dbReference>
<name>A0A494Z9M0_9BACL</name>
<dbReference type="PANTHER" id="PTHR35561">
    <property type="entry name" value="RNA 2',3'-CYCLIC PHOSPHODIESTERASE"/>
    <property type="match status" value="1"/>
</dbReference>
<dbReference type="EMBL" id="RBZN01000006">
    <property type="protein sequence ID" value="RKQ19048.1"/>
    <property type="molecule type" value="Genomic_DNA"/>
</dbReference>
<dbReference type="EC" id="3.1.4.58" evidence="2"/>
<feature type="active site" description="Proton donor" evidence="2">
    <location>
        <position position="44"/>
    </location>
</feature>
<dbReference type="GO" id="GO:0004113">
    <property type="term" value="F:2',3'-cyclic-nucleotide 3'-phosphodiesterase activity"/>
    <property type="evidence" value="ECO:0007669"/>
    <property type="project" value="InterPro"/>
</dbReference>
<organism evidence="3 4">
    <name type="scientific">Ureibacillus endophyticus</name>
    <dbReference type="NCBI Taxonomy" id="1978490"/>
    <lineage>
        <taxon>Bacteria</taxon>
        <taxon>Bacillati</taxon>
        <taxon>Bacillota</taxon>
        <taxon>Bacilli</taxon>
        <taxon>Bacillales</taxon>
        <taxon>Caryophanaceae</taxon>
        <taxon>Ureibacillus</taxon>
    </lineage>
</organism>
<comment type="similarity">
    <text evidence="2">Belongs to the 2H phosphoesterase superfamily. ThpR family.</text>
</comment>